<organism evidence="2 3">
    <name type="scientific">Ferrimonas marina</name>
    <dbReference type="NCBI Taxonomy" id="299255"/>
    <lineage>
        <taxon>Bacteria</taxon>
        <taxon>Pseudomonadati</taxon>
        <taxon>Pseudomonadota</taxon>
        <taxon>Gammaproteobacteria</taxon>
        <taxon>Alteromonadales</taxon>
        <taxon>Ferrimonadaceae</taxon>
        <taxon>Ferrimonas</taxon>
    </lineage>
</organism>
<evidence type="ECO:0008006" key="4">
    <source>
        <dbReference type="Google" id="ProtNLM"/>
    </source>
</evidence>
<dbReference type="PROSITE" id="PS51257">
    <property type="entry name" value="PROKAR_LIPOPROTEIN"/>
    <property type="match status" value="1"/>
</dbReference>
<dbReference type="AlphaFoldDB" id="A0A1M5Y098"/>
<dbReference type="EMBL" id="FQXG01000006">
    <property type="protein sequence ID" value="SHI05254.1"/>
    <property type="molecule type" value="Genomic_DNA"/>
</dbReference>
<reference evidence="3" key="1">
    <citation type="submission" date="2016-11" db="EMBL/GenBank/DDBJ databases">
        <authorList>
            <person name="Varghese N."/>
            <person name="Submissions S."/>
        </authorList>
    </citation>
    <scope>NUCLEOTIDE SEQUENCE [LARGE SCALE GENOMIC DNA]</scope>
    <source>
        <strain evidence="3">DSM 16917</strain>
    </source>
</reference>
<evidence type="ECO:0000313" key="2">
    <source>
        <dbReference type="EMBL" id="SHI05254.1"/>
    </source>
</evidence>
<keyword evidence="1" id="KW-0732">Signal</keyword>
<keyword evidence="3" id="KW-1185">Reference proteome</keyword>
<feature type="signal peptide" evidence="1">
    <location>
        <begin position="1"/>
        <end position="21"/>
    </location>
</feature>
<protein>
    <recommendedName>
        <fullName evidence="4">Peptidase</fullName>
    </recommendedName>
</protein>
<gene>
    <name evidence="2" type="ORF">SAMN02745129_3842</name>
</gene>
<dbReference type="RefSeq" id="WP_200804696.1">
    <property type="nucleotide sequence ID" value="NZ_FQXG01000006.1"/>
</dbReference>
<feature type="chain" id="PRO_5012929028" description="Peptidase" evidence="1">
    <location>
        <begin position="22"/>
        <end position="85"/>
    </location>
</feature>
<sequence length="85" mass="9155">MAMKTPLRIPLLAALTMTLLACTETGPQSVGADADEHGCRASAGYLWCAKTEQCERPWELAEREGFTNEEGAFDAYCGDSLASQP</sequence>
<dbReference type="Proteomes" id="UP000184268">
    <property type="component" value="Unassembled WGS sequence"/>
</dbReference>
<name>A0A1M5Y098_9GAMM</name>
<evidence type="ECO:0000313" key="3">
    <source>
        <dbReference type="Proteomes" id="UP000184268"/>
    </source>
</evidence>
<evidence type="ECO:0000256" key="1">
    <source>
        <dbReference type="SAM" id="SignalP"/>
    </source>
</evidence>
<accession>A0A1M5Y098</accession>
<dbReference type="STRING" id="299255.SAMN02745129_3842"/>
<proteinExistence type="predicted"/>